<sequence length="146" mass="17156">MQARTEEELKEANRKYAELDRMINKSCRRDKKDWPMQKAVEAQEAANRGDSKTLYLIVSEPTGTRNMSNIPIKDRSGKPLMRVEEQDERWMQHFRESSINPIRLRRTISTTKKNHLTNLTSTLVISVLRRRKLLLKSSEWGSARSR</sequence>
<keyword evidence="3" id="KW-1185">Reference proteome</keyword>
<proteinExistence type="predicted"/>
<reference evidence="2 3" key="1">
    <citation type="submission" date="2013-12" db="EMBL/GenBank/DDBJ databases">
        <title>Draft genome of the parsitic nematode Ancylostoma duodenale.</title>
        <authorList>
            <person name="Mitreva M."/>
        </authorList>
    </citation>
    <scope>NUCLEOTIDE SEQUENCE [LARGE SCALE GENOMIC DNA]</scope>
    <source>
        <strain evidence="2 3">Zhejiang</strain>
    </source>
</reference>
<dbReference type="AlphaFoldDB" id="A0A0C2CRF5"/>
<organism evidence="2 3">
    <name type="scientific">Ancylostoma duodenale</name>
    <dbReference type="NCBI Taxonomy" id="51022"/>
    <lineage>
        <taxon>Eukaryota</taxon>
        <taxon>Metazoa</taxon>
        <taxon>Ecdysozoa</taxon>
        <taxon>Nematoda</taxon>
        <taxon>Chromadorea</taxon>
        <taxon>Rhabditida</taxon>
        <taxon>Rhabditina</taxon>
        <taxon>Rhabditomorpha</taxon>
        <taxon>Strongyloidea</taxon>
        <taxon>Ancylostomatidae</taxon>
        <taxon>Ancylostomatinae</taxon>
        <taxon>Ancylostoma</taxon>
    </lineage>
</organism>
<protein>
    <submittedName>
        <fullName evidence="2">Uncharacterized protein</fullName>
    </submittedName>
</protein>
<gene>
    <name evidence="2" type="ORF">ANCDUO_10399</name>
</gene>
<accession>A0A0C2CRF5</accession>
<dbReference type="EMBL" id="KN732035">
    <property type="protein sequence ID" value="KIH59373.1"/>
    <property type="molecule type" value="Genomic_DNA"/>
</dbReference>
<dbReference type="OrthoDB" id="5869997at2759"/>
<keyword evidence="1" id="KW-0175">Coiled coil</keyword>
<name>A0A0C2CRF5_9BILA</name>
<dbReference type="Proteomes" id="UP000054047">
    <property type="component" value="Unassembled WGS sequence"/>
</dbReference>
<evidence type="ECO:0000313" key="3">
    <source>
        <dbReference type="Proteomes" id="UP000054047"/>
    </source>
</evidence>
<evidence type="ECO:0000313" key="2">
    <source>
        <dbReference type="EMBL" id="KIH59373.1"/>
    </source>
</evidence>
<evidence type="ECO:0000256" key="1">
    <source>
        <dbReference type="SAM" id="Coils"/>
    </source>
</evidence>
<feature type="coiled-coil region" evidence="1">
    <location>
        <begin position="2"/>
        <end position="29"/>
    </location>
</feature>